<dbReference type="CDD" id="cd07516">
    <property type="entry name" value="HAD_Pase"/>
    <property type="match status" value="1"/>
</dbReference>
<dbReference type="InterPro" id="IPR036412">
    <property type="entry name" value="HAD-like_sf"/>
</dbReference>
<dbReference type="SFLD" id="SFLDG01144">
    <property type="entry name" value="C2.B.4:_PGP_Like"/>
    <property type="match status" value="1"/>
</dbReference>
<dbReference type="Pfam" id="PF08282">
    <property type="entry name" value="Hydrolase_3"/>
    <property type="match status" value="1"/>
</dbReference>
<dbReference type="PROSITE" id="PS01229">
    <property type="entry name" value="COF_2"/>
    <property type="match status" value="1"/>
</dbReference>
<reference evidence="1" key="1">
    <citation type="submission" date="2024-05" db="EMBL/GenBank/DDBJ databases">
        <title>Metabacillus sp. nov., isolated from the rhizosphere soil of tomato plants.</title>
        <authorList>
            <person name="Ma R."/>
        </authorList>
    </citation>
    <scope>NUCLEOTIDE SEQUENCE</scope>
    <source>
        <strain evidence="1">DBTR6</strain>
    </source>
</reference>
<organism evidence="1 2">
    <name type="scientific">Metabacillus rhizolycopersici</name>
    <dbReference type="NCBI Taxonomy" id="2875709"/>
    <lineage>
        <taxon>Bacteria</taxon>
        <taxon>Bacillati</taxon>
        <taxon>Bacillota</taxon>
        <taxon>Bacilli</taxon>
        <taxon>Bacillales</taxon>
        <taxon>Bacillaceae</taxon>
        <taxon>Metabacillus</taxon>
    </lineage>
</organism>
<dbReference type="Gene3D" id="3.30.1240.10">
    <property type="match status" value="1"/>
</dbReference>
<keyword evidence="2" id="KW-1185">Reference proteome</keyword>
<dbReference type="Gene3D" id="3.40.50.1000">
    <property type="entry name" value="HAD superfamily/HAD-like"/>
    <property type="match status" value="1"/>
</dbReference>
<dbReference type="SUPFAM" id="SSF56784">
    <property type="entry name" value="HAD-like"/>
    <property type="match status" value="1"/>
</dbReference>
<dbReference type="PANTHER" id="PTHR10000:SF55">
    <property type="entry name" value="5-AMINO-6-(5-PHOSPHO-D-RIBITYLAMINO)URACIL PHOSPHATASE YCSE"/>
    <property type="match status" value="1"/>
</dbReference>
<name>A0ABS7ULL2_9BACI</name>
<evidence type="ECO:0000313" key="2">
    <source>
        <dbReference type="Proteomes" id="UP001165287"/>
    </source>
</evidence>
<dbReference type="PROSITE" id="PS01228">
    <property type="entry name" value="COF_1"/>
    <property type="match status" value="1"/>
</dbReference>
<proteinExistence type="predicted"/>
<dbReference type="GO" id="GO:0016787">
    <property type="term" value="F:hydrolase activity"/>
    <property type="evidence" value="ECO:0007669"/>
    <property type="project" value="UniProtKB-KW"/>
</dbReference>
<protein>
    <submittedName>
        <fullName evidence="1">Cof-type HAD-IIB family hydrolase</fullName>
    </submittedName>
</protein>
<dbReference type="PANTHER" id="PTHR10000">
    <property type="entry name" value="PHOSPHOSERINE PHOSPHATASE"/>
    <property type="match status" value="1"/>
</dbReference>
<dbReference type="PRINTS" id="PR00119">
    <property type="entry name" value="CATATPASE"/>
</dbReference>
<dbReference type="Proteomes" id="UP001165287">
    <property type="component" value="Unassembled WGS sequence"/>
</dbReference>
<comment type="caution">
    <text evidence="1">The sequence shown here is derived from an EMBL/GenBank/DDBJ whole genome shotgun (WGS) entry which is preliminary data.</text>
</comment>
<dbReference type="SFLD" id="SFLDS00003">
    <property type="entry name" value="Haloacid_Dehalogenase"/>
    <property type="match status" value="1"/>
</dbReference>
<accession>A0ABS7ULL2</accession>
<dbReference type="InterPro" id="IPR023214">
    <property type="entry name" value="HAD_sf"/>
</dbReference>
<dbReference type="EMBL" id="JAIQUM010000002">
    <property type="protein sequence ID" value="MBZ5748952.1"/>
    <property type="molecule type" value="Genomic_DNA"/>
</dbReference>
<evidence type="ECO:0000313" key="1">
    <source>
        <dbReference type="EMBL" id="MBZ5748952.1"/>
    </source>
</evidence>
<dbReference type="InterPro" id="IPR000150">
    <property type="entry name" value="Cof"/>
</dbReference>
<dbReference type="SFLD" id="SFLDG01140">
    <property type="entry name" value="C2.B:_Phosphomannomutase_and_P"/>
    <property type="match status" value="1"/>
</dbReference>
<keyword evidence="1" id="KW-0378">Hydrolase</keyword>
<dbReference type="RefSeq" id="WP_224136265.1">
    <property type="nucleotide sequence ID" value="NZ_JAIQUM010000002.1"/>
</dbReference>
<dbReference type="NCBIfam" id="TIGR00099">
    <property type="entry name" value="Cof-subfamily"/>
    <property type="match status" value="1"/>
</dbReference>
<gene>
    <name evidence="1" type="ORF">K9V48_01465</name>
</gene>
<dbReference type="InterPro" id="IPR006379">
    <property type="entry name" value="HAD-SF_hydro_IIB"/>
</dbReference>
<sequence>MYISNTKLIIREIRIMKKLIAIDLDGTLLSSNLDISAENIQAIQHAQKAGHIVMICSGRAPEDIKVVIGQTPLQCPLAGSNGTMVVADGKLLSQISINKDTVKSIASILDEKKYPFKLYTNQGIFVASSWTDRMNVFLDENPEVSKHLTSKEYKMVTEQPKETDTLKLFDHIDHVLKLEGIAIQKFFIPTISGKTELTSTIEEIDGISVTTSGPFNIEIMDTNGHKGNGIRVMAEYFNIPIENTVAIGDNFNDVPMLKTAGLSIAMENGDPAVKEIADVVTLTNNEHGVAHAIEKYVLANS</sequence>
<dbReference type="NCBIfam" id="TIGR01484">
    <property type="entry name" value="HAD-SF-IIB"/>
    <property type="match status" value="1"/>
</dbReference>